<dbReference type="CDD" id="cd00158">
    <property type="entry name" value="RHOD"/>
    <property type="match status" value="1"/>
</dbReference>
<dbReference type="EMBL" id="DXFD01000057">
    <property type="protein sequence ID" value="HIX46761.1"/>
    <property type="molecule type" value="Genomic_DNA"/>
</dbReference>
<protein>
    <submittedName>
        <fullName evidence="2">Rhodanese-like domain-containing protein</fullName>
    </submittedName>
</protein>
<comment type="caution">
    <text evidence="2">The sequence shown here is derived from an EMBL/GenBank/DDBJ whole genome shotgun (WGS) entry which is preliminary data.</text>
</comment>
<dbReference type="InterPro" id="IPR001307">
    <property type="entry name" value="Thiosulphate_STrfase_CS"/>
</dbReference>
<evidence type="ECO:0000259" key="1">
    <source>
        <dbReference type="PROSITE" id="PS50206"/>
    </source>
</evidence>
<dbReference type="Proteomes" id="UP000824249">
    <property type="component" value="Unassembled WGS sequence"/>
</dbReference>
<dbReference type="PROSITE" id="PS50206">
    <property type="entry name" value="RHODANESE_3"/>
    <property type="match status" value="1"/>
</dbReference>
<dbReference type="PANTHER" id="PTHR45431">
    <property type="entry name" value="RHODANESE-LIKE DOMAIN-CONTAINING PROTEIN 15, CHLOROPLASTIC"/>
    <property type="match status" value="1"/>
</dbReference>
<reference evidence="2" key="1">
    <citation type="journal article" date="2021" name="PeerJ">
        <title>Extensive microbial diversity within the chicken gut microbiome revealed by metagenomics and culture.</title>
        <authorList>
            <person name="Gilroy R."/>
            <person name="Ravi A."/>
            <person name="Getino M."/>
            <person name="Pursley I."/>
            <person name="Horton D.L."/>
            <person name="Alikhan N.F."/>
            <person name="Baker D."/>
            <person name="Gharbi K."/>
            <person name="Hall N."/>
            <person name="Watson M."/>
            <person name="Adriaenssens E.M."/>
            <person name="Foster-Nyarko E."/>
            <person name="Jarju S."/>
            <person name="Secka A."/>
            <person name="Antonio M."/>
            <person name="Oren A."/>
            <person name="Chaudhuri R.R."/>
            <person name="La Ragione R."/>
            <person name="Hildebrand F."/>
            <person name="Pallen M.J."/>
        </authorList>
    </citation>
    <scope>NUCLEOTIDE SEQUENCE</scope>
    <source>
        <strain evidence="2">26628</strain>
    </source>
</reference>
<dbReference type="PANTHER" id="PTHR45431:SF3">
    <property type="entry name" value="RHODANESE-LIKE DOMAIN-CONTAINING PROTEIN 15, CHLOROPLASTIC"/>
    <property type="match status" value="1"/>
</dbReference>
<dbReference type="AlphaFoldDB" id="A0A9D1VTP3"/>
<dbReference type="PROSITE" id="PS00380">
    <property type="entry name" value="RHODANESE_1"/>
    <property type="match status" value="1"/>
</dbReference>
<reference evidence="2" key="2">
    <citation type="submission" date="2021-04" db="EMBL/GenBank/DDBJ databases">
        <authorList>
            <person name="Gilroy R."/>
        </authorList>
    </citation>
    <scope>NUCLEOTIDE SEQUENCE</scope>
    <source>
        <strain evidence="2">26628</strain>
    </source>
</reference>
<name>A0A9D1VTP3_9FIRM</name>
<dbReference type="InterPro" id="IPR036873">
    <property type="entry name" value="Rhodanese-like_dom_sf"/>
</dbReference>
<dbReference type="InterPro" id="IPR052367">
    <property type="entry name" value="Thiosulfate_ST/Rhodanese-like"/>
</dbReference>
<dbReference type="GO" id="GO:0004792">
    <property type="term" value="F:thiosulfate-cyanide sulfurtransferase activity"/>
    <property type="evidence" value="ECO:0007669"/>
    <property type="project" value="InterPro"/>
</dbReference>
<proteinExistence type="predicted"/>
<dbReference type="Pfam" id="PF00581">
    <property type="entry name" value="Rhodanese"/>
    <property type="match status" value="1"/>
</dbReference>
<gene>
    <name evidence="2" type="ORF">H9737_03615</name>
</gene>
<dbReference type="InterPro" id="IPR001763">
    <property type="entry name" value="Rhodanese-like_dom"/>
</dbReference>
<accession>A0A9D1VTP3</accession>
<evidence type="ECO:0000313" key="2">
    <source>
        <dbReference type="EMBL" id="HIX46761.1"/>
    </source>
</evidence>
<evidence type="ECO:0000313" key="3">
    <source>
        <dbReference type="Proteomes" id="UP000824249"/>
    </source>
</evidence>
<dbReference type="Gene3D" id="3.40.250.10">
    <property type="entry name" value="Rhodanese-like domain"/>
    <property type="match status" value="1"/>
</dbReference>
<organism evidence="2 3">
    <name type="scientific">Candidatus Borkfalkia faecigallinarum</name>
    <dbReference type="NCBI Taxonomy" id="2838509"/>
    <lineage>
        <taxon>Bacteria</taxon>
        <taxon>Bacillati</taxon>
        <taxon>Bacillota</taxon>
        <taxon>Clostridia</taxon>
        <taxon>Christensenellales</taxon>
        <taxon>Christensenellaceae</taxon>
        <taxon>Candidatus Borkfalkia</taxon>
    </lineage>
</organism>
<feature type="domain" description="Rhodanese" evidence="1">
    <location>
        <begin position="21"/>
        <end position="102"/>
    </location>
</feature>
<dbReference type="SUPFAM" id="SSF52821">
    <property type="entry name" value="Rhodanese/Cell cycle control phosphatase"/>
    <property type="match status" value="1"/>
</dbReference>
<dbReference type="SMART" id="SM00450">
    <property type="entry name" value="RHOD"/>
    <property type="match status" value="1"/>
</dbReference>
<sequence>MSLFSSRFGPSFAAMAERAGSTPGARVIDVRTAEEYASGHLPGAENIPLDRLAEHSFAAGEKLFVYCRSGARSGRAAAWLQGQGAEAVNMGGIAGYFGTLERGR</sequence>